<evidence type="ECO:0000256" key="1">
    <source>
        <dbReference type="SAM" id="MobiDB-lite"/>
    </source>
</evidence>
<gene>
    <name evidence="2" type="ORF">THAOC_37356</name>
</gene>
<proteinExistence type="predicted"/>
<comment type="caution">
    <text evidence="2">The sequence shown here is derived from an EMBL/GenBank/DDBJ whole genome shotgun (WGS) entry which is preliminary data.</text>
</comment>
<dbReference type="Pfam" id="PF08238">
    <property type="entry name" value="Sel1"/>
    <property type="match status" value="2"/>
</dbReference>
<protein>
    <recommendedName>
        <fullName evidence="4">RING-type domain-containing protein</fullName>
    </recommendedName>
</protein>
<dbReference type="EMBL" id="AGNL01050134">
    <property type="protein sequence ID" value="EJK44131.1"/>
    <property type="molecule type" value="Genomic_DNA"/>
</dbReference>
<dbReference type="InterPro" id="IPR011990">
    <property type="entry name" value="TPR-like_helical_dom_sf"/>
</dbReference>
<keyword evidence="3" id="KW-1185">Reference proteome</keyword>
<dbReference type="SMART" id="SM00671">
    <property type="entry name" value="SEL1"/>
    <property type="match status" value="2"/>
</dbReference>
<dbReference type="PANTHER" id="PTHR43628">
    <property type="entry name" value="ACTIVATOR OF C KINASE PROTEIN 1-RELATED"/>
    <property type="match status" value="1"/>
</dbReference>
<dbReference type="AlphaFoldDB" id="K0R6B3"/>
<sequence>GSVLPKSRLTFGCIERLLGEEFSDAVVFGGAAEQQEQRCLSRSRALPAPERAPHLGPRSSGQRRALPFSSVQFSLAVSSQSAKISGEQGGIDGPSASSAAEPAAALVAAAGRLSTPPPRRHSKPPAPACRPPLRIRTLLPAGPARDHFDRAVPSSQSIRTADTAARIEEGDGASRPRQRIRAGRPGPGINESAGSPSQNDGAAAGVADQSAEAARYSERLLNEGHERWEGDRCPICFLLIGLPVEKHATMYQCCMKRVCNGCELAAKQRGIYDRCPFCRTLCPSDDASALAMIQKRVRKGDAAAIYYLGNQYFYGALRFANDTPRAIELWTEAAELGSVEAHYQLCVTYYYGDGVEEDKPRGIRHWQQAAMKGHMFSRHGLGVVEINNATTNSLCSTT</sequence>
<feature type="non-terminal residue" evidence="2">
    <location>
        <position position="1"/>
    </location>
</feature>
<evidence type="ECO:0000313" key="3">
    <source>
        <dbReference type="Proteomes" id="UP000266841"/>
    </source>
</evidence>
<dbReference type="OrthoDB" id="40126at2759"/>
<dbReference type="InterPro" id="IPR006597">
    <property type="entry name" value="Sel1-like"/>
</dbReference>
<feature type="compositionally biased region" description="Basic and acidic residues" evidence="1">
    <location>
        <begin position="165"/>
        <end position="174"/>
    </location>
</feature>
<dbReference type="Proteomes" id="UP000266841">
    <property type="component" value="Unassembled WGS sequence"/>
</dbReference>
<dbReference type="Gene3D" id="1.25.40.10">
    <property type="entry name" value="Tetratricopeptide repeat domain"/>
    <property type="match status" value="1"/>
</dbReference>
<evidence type="ECO:0000313" key="2">
    <source>
        <dbReference type="EMBL" id="EJK44131.1"/>
    </source>
</evidence>
<dbReference type="eggNOG" id="ENOG502S2H7">
    <property type="taxonomic scope" value="Eukaryota"/>
</dbReference>
<organism evidence="2 3">
    <name type="scientific">Thalassiosira oceanica</name>
    <name type="common">Marine diatom</name>
    <dbReference type="NCBI Taxonomy" id="159749"/>
    <lineage>
        <taxon>Eukaryota</taxon>
        <taxon>Sar</taxon>
        <taxon>Stramenopiles</taxon>
        <taxon>Ochrophyta</taxon>
        <taxon>Bacillariophyta</taxon>
        <taxon>Coscinodiscophyceae</taxon>
        <taxon>Thalassiosirophycidae</taxon>
        <taxon>Thalassiosirales</taxon>
        <taxon>Thalassiosiraceae</taxon>
        <taxon>Thalassiosira</taxon>
    </lineage>
</organism>
<reference evidence="2 3" key="1">
    <citation type="journal article" date="2012" name="Genome Biol.">
        <title>Genome and low-iron response of an oceanic diatom adapted to chronic iron limitation.</title>
        <authorList>
            <person name="Lommer M."/>
            <person name="Specht M."/>
            <person name="Roy A.S."/>
            <person name="Kraemer L."/>
            <person name="Andreson R."/>
            <person name="Gutowska M.A."/>
            <person name="Wolf J."/>
            <person name="Bergner S.V."/>
            <person name="Schilhabel M.B."/>
            <person name="Klostermeier U.C."/>
            <person name="Beiko R.G."/>
            <person name="Rosenstiel P."/>
            <person name="Hippler M."/>
            <person name="Laroche J."/>
        </authorList>
    </citation>
    <scope>NUCLEOTIDE SEQUENCE [LARGE SCALE GENOMIC DNA]</scope>
    <source>
        <strain evidence="2 3">CCMP1005</strain>
    </source>
</reference>
<dbReference type="SUPFAM" id="SSF81901">
    <property type="entry name" value="HCP-like"/>
    <property type="match status" value="1"/>
</dbReference>
<name>K0R6B3_THAOC</name>
<feature type="region of interest" description="Disordered" evidence="1">
    <location>
        <begin position="113"/>
        <end position="209"/>
    </location>
</feature>
<accession>K0R6B3</accession>
<dbReference type="PANTHER" id="PTHR43628:SF1">
    <property type="entry name" value="CHITIN SYNTHASE REGULATORY FACTOR 2-RELATED"/>
    <property type="match status" value="1"/>
</dbReference>
<dbReference type="InterPro" id="IPR052945">
    <property type="entry name" value="Mitotic_Regulator"/>
</dbReference>
<feature type="region of interest" description="Disordered" evidence="1">
    <location>
        <begin position="39"/>
        <end position="63"/>
    </location>
</feature>
<evidence type="ECO:0008006" key="4">
    <source>
        <dbReference type="Google" id="ProtNLM"/>
    </source>
</evidence>